<organism evidence="1">
    <name type="scientific">marine metagenome</name>
    <dbReference type="NCBI Taxonomy" id="408172"/>
    <lineage>
        <taxon>unclassified sequences</taxon>
        <taxon>metagenomes</taxon>
        <taxon>ecological metagenomes</taxon>
    </lineage>
</organism>
<sequence length="186" mass="21627">LYGYAKDIKRSFGSELSLLNARKTGAAGKAPLKFDQWRDLKLKEITKQIDLDEQGVKTLDDFKTAFYKKDAEMGKFCKMTMEEMKKYYSGAGYGEAWQESFDEMWAGQPDYEKGDLMGDKSWETVIKIMMGTKRYAEEGIIEKTMHKQTGKYRIDPHWLKDRYTRKLGMIRIGGKEQIFHAGSLER</sequence>
<dbReference type="AlphaFoldDB" id="A0A382AKJ2"/>
<gene>
    <name evidence="1" type="ORF">METZ01_LOCUS154842</name>
</gene>
<feature type="non-terminal residue" evidence="1">
    <location>
        <position position="1"/>
    </location>
</feature>
<evidence type="ECO:0000313" key="1">
    <source>
        <dbReference type="EMBL" id="SVB01988.1"/>
    </source>
</evidence>
<name>A0A382AKJ2_9ZZZZ</name>
<accession>A0A382AKJ2</accession>
<protein>
    <submittedName>
        <fullName evidence="1">Uncharacterized protein</fullName>
    </submittedName>
</protein>
<proteinExistence type="predicted"/>
<dbReference type="EMBL" id="UINC01025776">
    <property type="protein sequence ID" value="SVB01988.1"/>
    <property type="molecule type" value="Genomic_DNA"/>
</dbReference>
<reference evidence="1" key="1">
    <citation type="submission" date="2018-05" db="EMBL/GenBank/DDBJ databases">
        <authorList>
            <person name="Lanie J.A."/>
            <person name="Ng W.-L."/>
            <person name="Kazmierczak K.M."/>
            <person name="Andrzejewski T.M."/>
            <person name="Davidsen T.M."/>
            <person name="Wayne K.J."/>
            <person name="Tettelin H."/>
            <person name="Glass J.I."/>
            <person name="Rusch D."/>
            <person name="Podicherti R."/>
            <person name="Tsui H.-C.T."/>
            <person name="Winkler M.E."/>
        </authorList>
    </citation>
    <scope>NUCLEOTIDE SEQUENCE</scope>
</reference>